<dbReference type="Proteomes" id="UP000000245">
    <property type="component" value="Chromosome"/>
</dbReference>
<evidence type="ECO:0000256" key="1">
    <source>
        <dbReference type="ARBA" id="ARBA00001163"/>
    </source>
</evidence>
<proteinExistence type="predicted"/>
<evidence type="ECO:0000256" key="5">
    <source>
        <dbReference type="ARBA" id="ARBA00022793"/>
    </source>
</evidence>
<dbReference type="GO" id="GO:0019628">
    <property type="term" value="P:urate catabolic process"/>
    <property type="evidence" value="ECO:0007669"/>
    <property type="project" value="UniProtKB-UniPathway"/>
</dbReference>
<sequence>MSADGPDIATLNAMAREDFVAALGDIYEHAAWVAEAAAPLRPFGDRDALAAAMARIVRDADPALQTALLRAHPELGHRGPLAPESADEQRAQGIDRLAAGEAARLAALNAAYRERFGFPFIIAVRGQRDMAAIMTALERRLAGTPDDERRIALAEVCRIAGFRLARRVAAPADSATAFSE</sequence>
<dbReference type="InterPro" id="IPR017580">
    <property type="entry name" value="OHCU_decarboxylase-1"/>
</dbReference>
<evidence type="ECO:0000259" key="7">
    <source>
        <dbReference type="Pfam" id="PF09349"/>
    </source>
</evidence>
<dbReference type="Pfam" id="PF09349">
    <property type="entry name" value="OHCU_decarbox"/>
    <property type="match status" value="1"/>
</dbReference>
<protein>
    <recommendedName>
        <fullName evidence="3">2-oxo-4-hydroxy-4-carboxy-5-ureidoimidazoline decarboxylase</fullName>
        <ecNumber evidence="3">4.1.1.97</ecNumber>
    </recommendedName>
</protein>
<keyword evidence="9" id="KW-1185">Reference proteome</keyword>
<evidence type="ECO:0000256" key="3">
    <source>
        <dbReference type="ARBA" id="ARBA00012257"/>
    </source>
</evidence>
<dbReference type="EC" id="4.1.1.97" evidence="3"/>
<dbReference type="InterPro" id="IPR018020">
    <property type="entry name" value="OHCU_decarboxylase"/>
</dbReference>
<evidence type="ECO:0000313" key="9">
    <source>
        <dbReference type="Proteomes" id="UP000000245"/>
    </source>
</evidence>
<evidence type="ECO:0000256" key="4">
    <source>
        <dbReference type="ARBA" id="ARBA00022631"/>
    </source>
</evidence>
<evidence type="ECO:0000256" key="6">
    <source>
        <dbReference type="ARBA" id="ARBA00023239"/>
    </source>
</evidence>
<dbReference type="GO" id="GO:0006144">
    <property type="term" value="P:purine nucleobase metabolic process"/>
    <property type="evidence" value="ECO:0007669"/>
    <property type="project" value="UniProtKB-KW"/>
</dbReference>
<evidence type="ECO:0000256" key="2">
    <source>
        <dbReference type="ARBA" id="ARBA00004754"/>
    </source>
</evidence>
<name>A5FXN0_ACICJ</name>
<dbReference type="PANTHER" id="PTHR43466">
    <property type="entry name" value="2-OXO-4-HYDROXY-4-CARBOXY-5-UREIDOIMIDAZOLINE DECARBOXYLASE-RELATED"/>
    <property type="match status" value="1"/>
</dbReference>
<dbReference type="Gene3D" id="1.10.3330.10">
    <property type="entry name" value="Oxo-4-hydroxy-4-carboxy-5-ureidoimidazoline decarboxylase"/>
    <property type="match status" value="1"/>
</dbReference>
<keyword evidence="5" id="KW-0210">Decarboxylase</keyword>
<dbReference type="PANTHER" id="PTHR43466:SF1">
    <property type="entry name" value="2-OXO-4-HYDROXY-4-CARBOXY-5-UREIDOIMIDAZOLINE DECARBOXYLASE-RELATED"/>
    <property type="match status" value="1"/>
</dbReference>
<dbReference type="HOGENOM" id="CLU_092522_1_1_5"/>
<dbReference type="UniPathway" id="UPA00394">
    <property type="reaction ID" value="UER00652"/>
</dbReference>
<gene>
    <name evidence="8" type="ordered locus">Acry_1150</name>
</gene>
<keyword evidence="6" id="KW-0456">Lyase</keyword>
<dbReference type="EMBL" id="CP000697">
    <property type="protein sequence ID" value="ABQ30362.1"/>
    <property type="molecule type" value="Genomic_DNA"/>
</dbReference>
<dbReference type="InterPro" id="IPR036778">
    <property type="entry name" value="OHCU_decarboxylase_sf"/>
</dbReference>
<dbReference type="SUPFAM" id="SSF158694">
    <property type="entry name" value="UraD-Like"/>
    <property type="match status" value="1"/>
</dbReference>
<comment type="pathway">
    <text evidence="2">Purine metabolism; urate degradation; (S)-allantoin from urate: step 3/3.</text>
</comment>
<keyword evidence="4" id="KW-0659">Purine metabolism</keyword>
<comment type="catalytic activity">
    <reaction evidence="1">
        <text>5-hydroxy-2-oxo-4-ureido-2,5-dihydro-1H-imidazole-5-carboxylate + H(+) = (S)-allantoin + CO2</text>
        <dbReference type="Rhea" id="RHEA:26301"/>
        <dbReference type="ChEBI" id="CHEBI:15378"/>
        <dbReference type="ChEBI" id="CHEBI:15678"/>
        <dbReference type="ChEBI" id="CHEBI:16526"/>
        <dbReference type="ChEBI" id="CHEBI:58639"/>
        <dbReference type="EC" id="4.1.1.97"/>
    </reaction>
</comment>
<organism evidence="8 9">
    <name type="scientific">Acidiphilium cryptum (strain JF-5)</name>
    <dbReference type="NCBI Taxonomy" id="349163"/>
    <lineage>
        <taxon>Bacteria</taxon>
        <taxon>Pseudomonadati</taxon>
        <taxon>Pseudomonadota</taxon>
        <taxon>Alphaproteobacteria</taxon>
        <taxon>Acetobacterales</taxon>
        <taxon>Acidocellaceae</taxon>
        <taxon>Acidiphilium</taxon>
    </lineage>
</organism>
<dbReference type="GO" id="GO:0000255">
    <property type="term" value="P:allantoin metabolic process"/>
    <property type="evidence" value="ECO:0007669"/>
    <property type="project" value="InterPro"/>
</dbReference>
<dbReference type="RefSeq" id="WP_007422261.1">
    <property type="nucleotide sequence ID" value="NC_009484.1"/>
</dbReference>
<evidence type="ECO:0000313" key="8">
    <source>
        <dbReference type="EMBL" id="ABQ30362.1"/>
    </source>
</evidence>
<dbReference type="eggNOG" id="COG3195">
    <property type="taxonomic scope" value="Bacteria"/>
</dbReference>
<dbReference type="GO" id="GO:0051997">
    <property type="term" value="F:2-oxo-4-hydroxy-4-carboxy-5-ureidoimidazoline decarboxylase activity"/>
    <property type="evidence" value="ECO:0007669"/>
    <property type="project" value="UniProtKB-EC"/>
</dbReference>
<accession>A5FXN0</accession>
<reference evidence="8 9" key="1">
    <citation type="submission" date="2007-05" db="EMBL/GenBank/DDBJ databases">
        <title>Complete sequence of chromosome of Acidiphilium cryptum JF-5.</title>
        <authorList>
            <consortium name="US DOE Joint Genome Institute"/>
            <person name="Copeland A."/>
            <person name="Lucas S."/>
            <person name="Lapidus A."/>
            <person name="Barry K."/>
            <person name="Detter J.C."/>
            <person name="Glavina del Rio T."/>
            <person name="Hammon N."/>
            <person name="Israni S."/>
            <person name="Dalin E."/>
            <person name="Tice H."/>
            <person name="Pitluck S."/>
            <person name="Sims D."/>
            <person name="Brettin T."/>
            <person name="Bruce D."/>
            <person name="Han C."/>
            <person name="Schmutz J."/>
            <person name="Larimer F."/>
            <person name="Land M."/>
            <person name="Hauser L."/>
            <person name="Kyrpides N."/>
            <person name="Kim E."/>
            <person name="Magnuson T."/>
            <person name="Richardson P."/>
        </authorList>
    </citation>
    <scope>NUCLEOTIDE SEQUENCE [LARGE SCALE GENOMIC DNA]</scope>
    <source>
        <strain evidence="8 9">JF-5</strain>
    </source>
</reference>
<dbReference type="NCBIfam" id="TIGR03164">
    <property type="entry name" value="UHCUDC"/>
    <property type="match status" value="1"/>
</dbReference>
<dbReference type="STRING" id="349163.Acry_1150"/>
<dbReference type="AlphaFoldDB" id="A5FXN0"/>
<feature type="domain" description="Oxo-4-hydroxy-4-carboxy-5-ureidoimidazoline decarboxylase" evidence="7">
    <location>
        <begin position="12"/>
        <end position="165"/>
    </location>
</feature>
<dbReference type="KEGG" id="acr:Acry_1150"/>